<dbReference type="SUPFAM" id="SSF88713">
    <property type="entry name" value="Glycoside hydrolase/deacetylase"/>
    <property type="match status" value="1"/>
</dbReference>
<dbReference type="AlphaFoldDB" id="C0GKT8"/>
<comment type="caution">
    <text evidence="2">The sequence shown here is derived from an EMBL/GenBank/DDBJ whole genome shotgun (WGS) entry which is preliminary data.</text>
</comment>
<dbReference type="Pfam" id="PF01522">
    <property type="entry name" value="Polysacc_deac_1"/>
    <property type="match status" value="1"/>
</dbReference>
<dbReference type="InterPro" id="IPR011330">
    <property type="entry name" value="Glyco_hydro/deAcase_b/a-brl"/>
</dbReference>
<dbReference type="STRING" id="555088.DealDRAFT_3097"/>
<feature type="domain" description="NodB homology" evidence="1">
    <location>
        <begin position="1"/>
        <end position="153"/>
    </location>
</feature>
<keyword evidence="3" id="KW-1185">Reference proteome</keyword>
<dbReference type="Gene3D" id="3.20.20.370">
    <property type="entry name" value="Glycoside hydrolase/deacetylase"/>
    <property type="match status" value="1"/>
</dbReference>
<dbReference type="GO" id="GO:0016810">
    <property type="term" value="F:hydrolase activity, acting on carbon-nitrogen (but not peptide) bonds"/>
    <property type="evidence" value="ECO:0007669"/>
    <property type="project" value="InterPro"/>
</dbReference>
<reference evidence="2 3" key="1">
    <citation type="submission" date="2009-02" db="EMBL/GenBank/DDBJ databases">
        <title>Sequencing of the draft genome and assembly of Dethiobacter alkaliphilus AHT 1.</title>
        <authorList>
            <consortium name="US DOE Joint Genome Institute (JGI-PGF)"/>
            <person name="Lucas S."/>
            <person name="Copeland A."/>
            <person name="Lapidus A."/>
            <person name="Glavina del Rio T."/>
            <person name="Dalin E."/>
            <person name="Tice H."/>
            <person name="Bruce D."/>
            <person name="Goodwin L."/>
            <person name="Pitluck S."/>
            <person name="Larimer F."/>
            <person name="Land M.L."/>
            <person name="Hauser L."/>
            <person name="Muyzer G."/>
        </authorList>
    </citation>
    <scope>NUCLEOTIDE SEQUENCE [LARGE SCALE GENOMIC DNA]</scope>
    <source>
        <strain evidence="2 3">AHT 1</strain>
    </source>
</reference>
<dbReference type="PANTHER" id="PTHR10587">
    <property type="entry name" value="GLYCOSYL TRANSFERASE-RELATED"/>
    <property type="match status" value="1"/>
</dbReference>
<dbReference type="InterPro" id="IPR002509">
    <property type="entry name" value="NODB_dom"/>
</dbReference>
<dbReference type="Proteomes" id="UP000006443">
    <property type="component" value="Unassembled WGS sequence"/>
</dbReference>
<evidence type="ECO:0000259" key="1">
    <source>
        <dbReference type="PROSITE" id="PS51677"/>
    </source>
</evidence>
<sequence>MYKRIVDEGHQIGNHSYSHDYDKIYRSVESFVNDFMKLERLLESATGQRPRVMRYPGGSNNTVSRRAGGTGIMGDIVAEMTRRGYIHFDWNVDAGDAANAINSPDLILGNVLDQAAQKRNAVILLHDAGYQKHTPAVLPQIIEGLQSQGFGFSVLSQSSYRVQFVK</sequence>
<protein>
    <submittedName>
        <fullName evidence="2">Polysaccharide deacetylase family protein</fullName>
    </submittedName>
</protein>
<accession>C0GKT8</accession>
<dbReference type="InterPro" id="IPR050248">
    <property type="entry name" value="Polysacc_deacetylase_ArnD"/>
</dbReference>
<organism evidence="2 3">
    <name type="scientific">Dethiobacter alkaliphilus AHT 1</name>
    <dbReference type="NCBI Taxonomy" id="555088"/>
    <lineage>
        <taxon>Bacteria</taxon>
        <taxon>Bacillati</taxon>
        <taxon>Bacillota</taxon>
        <taxon>Dethiobacteria</taxon>
        <taxon>Dethiobacterales</taxon>
        <taxon>Dethiobacteraceae</taxon>
        <taxon>Dethiobacter</taxon>
    </lineage>
</organism>
<dbReference type="PROSITE" id="PS51677">
    <property type="entry name" value="NODB"/>
    <property type="match status" value="1"/>
</dbReference>
<name>C0GKT8_DETAL</name>
<dbReference type="eggNOG" id="COG0726">
    <property type="taxonomic scope" value="Bacteria"/>
</dbReference>
<dbReference type="PANTHER" id="PTHR10587:SF125">
    <property type="entry name" value="POLYSACCHARIDE DEACETYLASE YHEN-RELATED"/>
    <property type="match status" value="1"/>
</dbReference>
<dbReference type="EMBL" id="ACJM01000027">
    <property type="protein sequence ID" value="EEG76057.1"/>
    <property type="molecule type" value="Genomic_DNA"/>
</dbReference>
<evidence type="ECO:0000313" key="3">
    <source>
        <dbReference type="Proteomes" id="UP000006443"/>
    </source>
</evidence>
<proteinExistence type="predicted"/>
<dbReference type="GO" id="GO:0005975">
    <property type="term" value="P:carbohydrate metabolic process"/>
    <property type="evidence" value="ECO:0007669"/>
    <property type="project" value="InterPro"/>
</dbReference>
<evidence type="ECO:0000313" key="2">
    <source>
        <dbReference type="EMBL" id="EEG76057.1"/>
    </source>
</evidence>
<gene>
    <name evidence="2" type="ORF">DealDRAFT_3097</name>
</gene>